<reference evidence="8 10" key="2">
    <citation type="submission" date="2020-03" db="EMBL/GenBank/DDBJ databases">
        <title>Genomic Encyclopedia of Type Strains, Phase IV (KMG-IV): sequencing the most valuable type-strain genomes for metagenomic binning, comparative biology and taxonomic classification.</title>
        <authorList>
            <person name="Goeker M."/>
        </authorList>
    </citation>
    <scope>NUCLEOTIDE SEQUENCE [LARGE SCALE GENOMIC DNA]</scope>
    <source>
        <strain evidence="8 10">DSM 105722</strain>
    </source>
</reference>
<dbReference type="GO" id="GO:0006508">
    <property type="term" value="P:proteolysis"/>
    <property type="evidence" value="ECO:0007669"/>
    <property type="project" value="UniProtKB-KW"/>
</dbReference>
<evidence type="ECO:0000313" key="9">
    <source>
        <dbReference type="EMBL" id="WOF13826.1"/>
    </source>
</evidence>
<dbReference type="InterPro" id="IPR015500">
    <property type="entry name" value="Peptidase_S8_subtilisin-rel"/>
</dbReference>
<keyword evidence="4" id="KW-0720">Serine protease</keyword>
<dbReference type="AlphaFoldDB" id="A0A7X5Y9L0"/>
<reference evidence="9 11" key="1">
    <citation type="submission" date="2019-09" db="EMBL/GenBank/DDBJ databases">
        <title>Butyricimonas paravirosa DSM 105722 (=214-4 = JCM 18677 = CCUG 65563).</title>
        <authorList>
            <person name="Le Roy T."/>
            <person name="Cani P.D."/>
        </authorList>
    </citation>
    <scope>NUCLEOTIDE SEQUENCE [LARGE SCALE GENOMIC DNA]</scope>
    <source>
        <strain evidence="9 11">DSM 105722</strain>
    </source>
</reference>
<keyword evidence="6" id="KW-0732">Signal</keyword>
<protein>
    <submittedName>
        <fullName evidence="9">S8 family serine peptidase</fullName>
    </submittedName>
    <submittedName>
        <fullName evidence="8">Subtilisin family serine protease</fullName>
    </submittedName>
</protein>
<dbReference type="Proteomes" id="UP000576368">
    <property type="component" value="Unassembled WGS sequence"/>
</dbReference>
<dbReference type="GO" id="GO:0004252">
    <property type="term" value="F:serine-type endopeptidase activity"/>
    <property type="evidence" value="ECO:0007669"/>
    <property type="project" value="InterPro"/>
</dbReference>
<dbReference type="GeneID" id="86892997"/>
<dbReference type="EMBL" id="JAATLI010000002">
    <property type="protein sequence ID" value="NJC17090.1"/>
    <property type="molecule type" value="Genomic_DNA"/>
</dbReference>
<keyword evidence="11" id="KW-1185">Reference proteome</keyword>
<evidence type="ECO:0000256" key="3">
    <source>
        <dbReference type="ARBA" id="ARBA00022801"/>
    </source>
</evidence>
<evidence type="ECO:0000256" key="2">
    <source>
        <dbReference type="ARBA" id="ARBA00022670"/>
    </source>
</evidence>
<feature type="chain" id="PRO_5030961200" evidence="6">
    <location>
        <begin position="20"/>
        <end position="567"/>
    </location>
</feature>
<comment type="similarity">
    <text evidence="1 5">Belongs to the peptidase S8 family.</text>
</comment>
<evidence type="ECO:0000259" key="7">
    <source>
        <dbReference type="Pfam" id="PF00082"/>
    </source>
</evidence>
<dbReference type="InterPro" id="IPR036852">
    <property type="entry name" value="Peptidase_S8/S53_dom_sf"/>
</dbReference>
<dbReference type="EMBL" id="CP043839">
    <property type="protein sequence ID" value="WOF13826.1"/>
    <property type="molecule type" value="Genomic_DNA"/>
</dbReference>
<keyword evidence="2 8" id="KW-0645">Protease</keyword>
<dbReference type="PANTHER" id="PTHR43399">
    <property type="entry name" value="SUBTILISIN-RELATED"/>
    <property type="match status" value="1"/>
</dbReference>
<evidence type="ECO:0000256" key="6">
    <source>
        <dbReference type="SAM" id="SignalP"/>
    </source>
</evidence>
<dbReference type="InterPro" id="IPR051048">
    <property type="entry name" value="Peptidase_S8/S53_subtilisin"/>
</dbReference>
<feature type="domain" description="Peptidase S8/S53" evidence="7">
    <location>
        <begin position="66"/>
        <end position="521"/>
    </location>
</feature>
<name>A0A7X5Y9L0_9BACT</name>
<dbReference type="Pfam" id="PF00082">
    <property type="entry name" value="Peptidase_S8"/>
    <property type="match status" value="1"/>
</dbReference>
<dbReference type="SUPFAM" id="SSF52743">
    <property type="entry name" value="Subtilisin-like"/>
    <property type="match status" value="1"/>
</dbReference>
<evidence type="ECO:0000256" key="5">
    <source>
        <dbReference type="PROSITE-ProRule" id="PRU01240"/>
    </source>
</evidence>
<evidence type="ECO:0000313" key="10">
    <source>
        <dbReference type="Proteomes" id="UP000576368"/>
    </source>
</evidence>
<dbReference type="RefSeq" id="WP_118305319.1">
    <property type="nucleotide sequence ID" value="NZ_BMPA01000002.1"/>
</dbReference>
<proteinExistence type="inferred from homology"/>
<evidence type="ECO:0000256" key="1">
    <source>
        <dbReference type="ARBA" id="ARBA00011073"/>
    </source>
</evidence>
<keyword evidence="3" id="KW-0378">Hydrolase</keyword>
<dbReference type="InterPro" id="IPR000209">
    <property type="entry name" value="Peptidase_S8/S53_dom"/>
</dbReference>
<evidence type="ECO:0000256" key="4">
    <source>
        <dbReference type="ARBA" id="ARBA00022825"/>
    </source>
</evidence>
<gene>
    <name evidence="9" type="ORF">F1644_16840</name>
    <name evidence="8" type="ORF">GGR15_000695</name>
</gene>
<dbReference type="PROSITE" id="PS51892">
    <property type="entry name" value="SUBTILASE"/>
    <property type="match status" value="1"/>
</dbReference>
<evidence type="ECO:0000313" key="8">
    <source>
        <dbReference type="EMBL" id="NJC17090.1"/>
    </source>
</evidence>
<dbReference type="PRINTS" id="PR00723">
    <property type="entry name" value="SUBTILISIN"/>
</dbReference>
<comment type="caution">
    <text evidence="5">Lacks conserved residue(s) required for the propagation of feature annotation.</text>
</comment>
<accession>A0A7X5Y9L0</accession>
<dbReference type="PANTHER" id="PTHR43399:SF4">
    <property type="entry name" value="CELL WALL-ASSOCIATED PROTEASE"/>
    <property type="match status" value="1"/>
</dbReference>
<dbReference type="Gene3D" id="3.40.50.200">
    <property type="entry name" value="Peptidase S8/S53 domain"/>
    <property type="match status" value="2"/>
</dbReference>
<evidence type="ECO:0000313" key="11">
    <source>
        <dbReference type="Proteomes" id="UP001302374"/>
    </source>
</evidence>
<dbReference type="Proteomes" id="UP001302374">
    <property type="component" value="Chromosome"/>
</dbReference>
<feature type="signal peptide" evidence="6">
    <location>
        <begin position="1"/>
        <end position="19"/>
    </location>
</feature>
<sequence>MKKYLLLFVTGLCFSAVEAQLVRQEAQTPKKQSDLDWYNCSFDQDGVYGAEVNKAYEFLKEKKIKKRPVVALIGTGLDVEHEDLKQAVWVNPKEKANGKDDDKNGLVDDINGWNFLGGKDGRVMETITREGDREFFRLKDKYADYITSNGEFFKIIDGKRTLVPAPENLSEYVYYKTRVLPESEIAKKYGGWQIGYVIREYGDKFKSELETKYPGQKITKEQFQTCYDPNGPVDTLRDIAFTLIALGFQVYKTEDLSVVYENFVMTAVERAEVEYMNVLKRYGNDGREDVIGDNYLDIKDTRYGNNVLLTSDAALGTMQAGVIGARRGNARGGDGIMDQARIMALRVTAGKGEPYLKDMALAIRYAVDHQADVIVLPQQNTLYPEMQKKWMEEAIRYAEDKDVLVIVPAWELSLDLSKQSFFPNRWMTDGKELTNLMVVASSDKYGNPSMNSNYGAKELDLYAPGVSVYAAYTGDTYQTGTGMGLASASVAGVAALIKAYYPNLTGSQIRDILLASVTSRKGVEVEKGIEVGGKKTQDLFLFDDLCLSGGILNAYQAVVAASKLAGK</sequence>
<organism evidence="8 10">
    <name type="scientific">Butyricimonas paravirosa</name>
    <dbReference type="NCBI Taxonomy" id="1472417"/>
    <lineage>
        <taxon>Bacteria</taxon>
        <taxon>Pseudomonadati</taxon>
        <taxon>Bacteroidota</taxon>
        <taxon>Bacteroidia</taxon>
        <taxon>Bacteroidales</taxon>
        <taxon>Odoribacteraceae</taxon>
        <taxon>Butyricimonas</taxon>
    </lineage>
</organism>